<dbReference type="InterPro" id="IPR001715">
    <property type="entry name" value="CH_dom"/>
</dbReference>
<dbReference type="PANTHER" id="PTHR22706">
    <property type="entry name" value="ASSEMBLY FACTOR FOR SPINDLE MICROTUBULES"/>
    <property type="match status" value="1"/>
</dbReference>
<dbReference type="SUPFAM" id="SSF47576">
    <property type="entry name" value="Calponin-homology domain, CH-domain"/>
    <property type="match status" value="1"/>
</dbReference>
<evidence type="ECO:0000256" key="1">
    <source>
        <dbReference type="ARBA" id="ARBA00004496"/>
    </source>
</evidence>
<feature type="domain" description="Integrase catalytic" evidence="7">
    <location>
        <begin position="45"/>
        <end position="195"/>
    </location>
</feature>
<accession>A0A5S6Q087</accession>
<dbReference type="PROSITE" id="PS50994">
    <property type="entry name" value="INTEGRASE"/>
    <property type="match status" value="1"/>
</dbReference>
<dbReference type="CDD" id="cd23767">
    <property type="entry name" value="IQCD"/>
    <property type="match status" value="1"/>
</dbReference>
<reference evidence="9" key="1">
    <citation type="submission" date="2019-12" db="UniProtKB">
        <authorList>
            <consortium name="WormBaseParasite"/>
        </authorList>
    </citation>
    <scope>IDENTIFICATION</scope>
</reference>
<feature type="region of interest" description="Disordered" evidence="5">
    <location>
        <begin position="1530"/>
        <end position="1616"/>
    </location>
</feature>
<keyword evidence="8" id="KW-1185">Reference proteome</keyword>
<proteinExistence type="predicted"/>
<feature type="region of interest" description="Disordered" evidence="5">
    <location>
        <begin position="453"/>
        <end position="476"/>
    </location>
</feature>
<evidence type="ECO:0000256" key="2">
    <source>
        <dbReference type="ARBA" id="ARBA00022490"/>
    </source>
</evidence>
<evidence type="ECO:0000256" key="5">
    <source>
        <dbReference type="SAM" id="MobiDB-lite"/>
    </source>
</evidence>
<dbReference type="SMART" id="SM00033">
    <property type="entry name" value="CH"/>
    <property type="match status" value="2"/>
</dbReference>
<evidence type="ECO:0000256" key="3">
    <source>
        <dbReference type="ARBA" id="ARBA00022737"/>
    </source>
</evidence>
<dbReference type="GO" id="GO:0000922">
    <property type="term" value="C:spindle pole"/>
    <property type="evidence" value="ECO:0007669"/>
    <property type="project" value="TreeGrafter"/>
</dbReference>
<dbReference type="InterPro" id="IPR000048">
    <property type="entry name" value="IQ_motif_EF-hand-BS"/>
</dbReference>
<dbReference type="Gene3D" id="1.10.418.10">
    <property type="entry name" value="Calponin-like domain"/>
    <property type="match status" value="2"/>
</dbReference>
<feature type="domain" description="Calponin-homology (CH)" evidence="6">
    <location>
        <begin position="908"/>
        <end position="1029"/>
    </location>
</feature>
<sequence>MKPLARSHVWRPQLDRDIEDIVKRCNMCQETRNAPNRAPLNPWEMTGKPWSRLHIDFEGPFQGQVFFITDHSHSKLLDVSLVRTTSAAAAIDKLAMLFAANGLPDVVVSDNGAAFTAAEFKTFMNANTIRHVTVAPYHPASNGQAERMVQPMKQALRRVIHGSWSIRLARFLFNQHVNTHTSMGDSPAEMLMSRRPRSSLDNLHPDSCDERRYCLEQDKRNGFINETVRRFSPGDLVYMRNYKSERRSSFLDDENDKADARLNRDEEKNTKTEPQEDPSQGRKKCTSPSQLPEPVGLIGNVIARFSKATYATSKLRLLSCKLASCALTHRRSNAVQSYAWSYVRRAQAVLPGHLSKLWSAYGGADGQLILQTWWRAHFKICPCTGSVQPNSSTEVTISWKPEAVGNMRSNLGLQITMDGSESSQPISTRYSLRVVLVGTCLMPGETKAVHLTTPSSVTSREMKARGQTVEGRDTGSIKCTPKRMKEQSFVVTFETIQNAERRAEHERKLPIRSEHVEEHVCKRFLNYILMSDMFEEGDTPEGGVPHVSLKHILSSKHSPKLSMNGSERMTLRQYTKQRKMNHLRYEAQHLFCSLKQTVYRVFQLIEDKKIVIRQEMDIHIDQGLRQLVLNILLSITPLWLRIGLETVYCEVLPLTVGNDVRSLAHFIFTRMLNDPLILKRYSIAHVRNAFKDGYKEAISKFFMQKLFALLIFLDRAKSKRIIKSDPCLFYQTSTYKSIREVLITFNKELLSADGSLLKVLASADYQPTYEQTWYDEKPTLIGDLRTDLRDGATLVRLAGILSGNANLCNGMRGPPVSRLQKVHNVELAIKELSSIGVQLDGVNASAIVAGHREKTLHLLWQIICFKLGFPKDPMQSPVFFEIMRLRRKYRHLRNEPTGILRQIAGSDMSPADVFTKWIAAVCSTFGVEVDNLHLSLFDGRALCCLISYYLPFVLPRENIQFETTMCNNGEKLISYEELKRNNMKNRSTFLNAVEEIGDVPWLLPFDKLVRIQGMRSKNERVLLLCLNSLASSLFTLSRQHRAASVIQHAWREHRSKLLKERAATTIQRYWRQCRRRTVLAKRVLSLGRMSLAARKIQKNWRIYKQRKETLQAIKIAEVEVATDFAEQNAVHHRVFTGSTKPCSEARCDVRIQPPTVYTATSKANAIAEGDGGKELSSNISQLSNFTSEQNEIILWVQSYGRRRLVLEKYVREVLAASLIQRVWRSYRERRNPQAAAGDTSFVGRAEALTAESSGASEQTTIADHEGHSMQMDVMSADANGSSVNSEYMSVGPTRCFEESSSLPTVVYKLSSVGTCGEQDTTLTSAKSNASPSISTSSKFGHSANAYSCNGVTEEERDDVHSSEAVDSLPEVCAHVCQDLPSSREAVDGFPICAPAYKCTMDPKECGGEERAQRNGVDPTLELLCSAYEERGNNCLNFGTYSENGESSHRNGAFDSLRSQKASYMPLMANAGEGLGSQLNSTLREPKAADQSVLSHVTNISDISYHFDDPPTMSFATSEVLSPQIISTKQFTSDEHQVQNITTDRTNCSHEETTSSTEDENESSSDQTEVRSSIQSGDLTSSSSSSMSTGTCVEENPEVQPNPSTVEKKSETSDCKRDLLDSSEGTALLSERALAGNTASSVSDNGKSLSISTPNYSRDLSTFEQYGSHEVELSAGSLSKCNNLFDEITKAEGGDLQSAPCELSCPLSGIVSGLLRLDKVASNEDRQQPKNSTNGIIHELRSPEKLQKSSKCTEVEPPPRSPPFAISTPLRAKCAVDRLLSCKQLVPVRNMLLELHEISTVSEENCRCLVEQGVPGVLYRVIRRLNRGYACMETKTIAVKCLNEIAFHENLRSSIVATPMWLDCLSDVLLSAKNGNDELLSAVVSVLRNVASLEEAQEEVRSNVTAINRWIKVKDFFAKRAVALGKRSGQSKAKHCDFDVSPKHCSLLERNNGQLSSMKQLLLCYNI</sequence>
<evidence type="ECO:0000256" key="4">
    <source>
        <dbReference type="ARBA" id="ARBA00022860"/>
    </source>
</evidence>
<dbReference type="GO" id="GO:0005737">
    <property type="term" value="C:cytoplasm"/>
    <property type="evidence" value="ECO:0007669"/>
    <property type="project" value="UniProtKB-SubCell"/>
</dbReference>
<dbReference type="GO" id="GO:0000278">
    <property type="term" value="P:mitotic cell cycle"/>
    <property type="evidence" value="ECO:0007669"/>
    <property type="project" value="TreeGrafter"/>
</dbReference>
<dbReference type="PANTHER" id="PTHR22706:SF1">
    <property type="entry name" value="ASSEMBLY FACTOR FOR SPINDLE MICROTUBULES"/>
    <property type="match status" value="1"/>
</dbReference>
<evidence type="ECO:0000259" key="7">
    <source>
        <dbReference type="PROSITE" id="PS50994"/>
    </source>
</evidence>
<dbReference type="STRING" id="70415.A0A5S6Q087"/>
<keyword evidence="3" id="KW-0677">Repeat</keyword>
<dbReference type="PROSITE" id="PS50021">
    <property type="entry name" value="CH"/>
    <property type="match status" value="2"/>
</dbReference>
<dbReference type="SUPFAM" id="SSF53098">
    <property type="entry name" value="Ribonuclease H-like"/>
    <property type="match status" value="1"/>
</dbReference>
<evidence type="ECO:0000259" key="6">
    <source>
        <dbReference type="PROSITE" id="PS50021"/>
    </source>
</evidence>
<dbReference type="Gene3D" id="2.60.40.10">
    <property type="entry name" value="Immunoglobulins"/>
    <property type="match status" value="1"/>
</dbReference>
<feature type="compositionally biased region" description="Basic and acidic residues" evidence="5">
    <location>
        <begin position="1605"/>
        <end position="1616"/>
    </location>
</feature>
<dbReference type="WBParaSite" id="TMUE_0000000626.1">
    <property type="protein sequence ID" value="TMUE_0000000626.1"/>
    <property type="gene ID" value="WBGene00296566"/>
</dbReference>
<dbReference type="Proteomes" id="UP000046395">
    <property type="component" value="Unassembled WGS sequence"/>
</dbReference>
<keyword evidence="2" id="KW-0963">Cytoplasm</keyword>
<organism evidence="8 9">
    <name type="scientific">Trichuris muris</name>
    <name type="common">Mouse whipworm</name>
    <dbReference type="NCBI Taxonomy" id="70415"/>
    <lineage>
        <taxon>Eukaryota</taxon>
        <taxon>Metazoa</taxon>
        <taxon>Ecdysozoa</taxon>
        <taxon>Nematoda</taxon>
        <taxon>Enoplea</taxon>
        <taxon>Dorylaimia</taxon>
        <taxon>Trichinellida</taxon>
        <taxon>Trichuridae</taxon>
        <taxon>Trichuris</taxon>
    </lineage>
</organism>
<feature type="domain" description="Calponin-homology (CH)" evidence="6">
    <location>
        <begin position="736"/>
        <end position="867"/>
    </location>
</feature>
<dbReference type="Gene3D" id="1.20.5.190">
    <property type="match status" value="1"/>
</dbReference>
<dbReference type="GO" id="GO:0003676">
    <property type="term" value="F:nucleic acid binding"/>
    <property type="evidence" value="ECO:0007669"/>
    <property type="project" value="InterPro"/>
</dbReference>
<feature type="compositionally biased region" description="Basic and acidic residues" evidence="5">
    <location>
        <begin position="257"/>
        <end position="274"/>
    </location>
</feature>
<protein>
    <submittedName>
        <fullName evidence="9">Integrase catalytic domain-containing protein</fullName>
    </submittedName>
</protein>
<dbReference type="InterPro" id="IPR051185">
    <property type="entry name" value="ASPM"/>
</dbReference>
<dbReference type="SMART" id="SM00015">
    <property type="entry name" value="IQ"/>
    <property type="match status" value="4"/>
</dbReference>
<evidence type="ECO:0000313" key="9">
    <source>
        <dbReference type="WBParaSite" id="TMUE_0000000626.1"/>
    </source>
</evidence>
<dbReference type="GO" id="GO:0015074">
    <property type="term" value="P:DNA integration"/>
    <property type="evidence" value="ECO:0007669"/>
    <property type="project" value="InterPro"/>
</dbReference>
<feature type="region of interest" description="Disordered" evidence="5">
    <location>
        <begin position="1634"/>
        <end position="1654"/>
    </location>
</feature>
<dbReference type="InterPro" id="IPR001584">
    <property type="entry name" value="Integrase_cat-core"/>
</dbReference>
<dbReference type="SUPFAM" id="SSF48371">
    <property type="entry name" value="ARM repeat"/>
    <property type="match status" value="1"/>
</dbReference>
<dbReference type="GO" id="GO:0051295">
    <property type="term" value="P:establishment of meiotic spindle localization"/>
    <property type="evidence" value="ECO:0007669"/>
    <property type="project" value="TreeGrafter"/>
</dbReference>
<dbReference type="Pfam" id="PF00307">
    <property type="entry name" value="CH"/>
    <property type="match status" value="2"/>
</dbReference>
<dbReference type="GO" id="GO:0007051">
    <property type="term" value="P:spindle organization"/>
    <property type="evidence" value="ECO:0007669"/>
    <property type="project" value="TreeGrafter"/>
</dbReference>
<keyword evidence="4" id="KW-0112">Calmodulin-binding</keyword>
<dbReference type="InterPro" id="IPR013783">
    <property type="entry name" value="Ig-like_fold"/>
</dbReference>
<dbReference type="InterPro" id="IPR036872">
    <property type="entry name" value="CH_dom_sf"/>
</dbReference>
<dbReference type="Pfam" id="PF00612">
    <property type="entry name" value="IQ"/>
    <property type="match status" value="2"/>
</dbReference>
<comment type="subcellular location">
    <subcellularLocation>
        <location evidence="1">Cytoplasm</location>
    </subcellularLocation>
</comment>
<dbReference type="CDD" id="cd21223">
    <property type="entry name" value="CH_ASPM_rpt1"/>
    <property type="match status" value="1"/>
</dbReference>
<dbReference type="InterPro" id="IPR016024">
    <property type="entry name" value="ARM-type_fold"/>
</dbReference>
<feature type="compositionally biased region" description="Polar residues" evidence="5">
    <location>
        <begin position="1636"/>
        <end position="1654"/>
    </location>
</feature>
<dbReference type="GO" id="GO:0005516">
    <property type="term" value="F:calmodulin binding"/>
    <property type="evidence" value="ECO:0007669"/>
    <property type="project" value="UniProtKB-KW"/>
</dbReference>
<name>A0A5S6Q087_TRIMR</name>
<dbReference type="InterPro" id="IPR036397">
    <property type="entry name" value="RNaseH_sf"/>
</dbReference>
<dbReference type="Gene3D" id="3.30.420.10">
    <property type="entry name" value="Ribonuclease H-like superfamily/Ribonuclease H"/>
    <property type="match status" value="1"/>
</dbReference>
<evidence type="ECO:0000313" key="8">
    <source>
        <dbReference type="Proteomes" id="UP000046395"/>
    </source>
</evidence>
<feature type="region of interest" description="Disordered" evidence="5">
    <location>
        <begin position="248"/>
        <end position="291"/>
    </location>
</feature>
<feature type="compositionally biased region" description="Basic and acidic residues" evidence="5">
    <location>
        <begin position="460"/>
        <end position="475"/>
    </location>
</feature>
<feature type="compositionally biased region" description="Low complexity" evidence="5">
    <location>
        <begin position="1563"/>
        <end position="1587"/>
    </location>
</feature>
<dbReference type="InterPro" id="IPR012337">
    <property type="entry name" value="RNaseH-like_sf"/>
</dbReference>